<dbReference type="PANTHER" id="PTHR15225">
    <property type="entry name" value="INTERFERON-INDUCED PROTEIN 35/NMI N-MYC/STAT INTERACTING PROTEIN"/>
    <property type="match status" value="1"/>
</dbReference>
<dbReference type="Gene3D" id="3.30.70.330">
    <property type="match status" value="1"/>
</dbReference>
<evidence type="ECO:0000313" key="14">
    <source>
        <dbReference type="Proteomes" id="UP001333110"/>
    </source>
</evidence>
<keyword evidence="10" id="KW-0175">Coiled coil</keyword>
<keyword evidence="7" id="KW-0399">Innate immunity</keyword>
<evidence type="ECO:0000256" key="9">
    <source>
        <dbReference type="ARBA" id="ARBA00023242"/>
    </source>
</evidence>
<feature type="domain" description="NID" evidence="12">
    <location>
        <begin position="290"/>
        <end position="339"/>
    </location>
</feature>
<protein>
    <recommendedName>
        <fullName evidence="12">NID domain-containing protein</fullName>
    </recommendedName>
</protein>
<evidence type="ECO:0000256" key="6">
    <source>
        <dbReference type="ARBA" id="ARBA00022525"/>
    </source>
</evidence>
<evidence type="ECO:0000256" key="10">
    <source>
        <dbReference type="SAM" id="Coils"/>
    </source>
</evidence>
<dbReference type="Pfam" id="PF07292">
    <property type="entry name" value="NID"/>
    <property type="match status" value="2"/>
</dbReference>
<comment type="subcellular location">
    <subcellularLocation>
        <location evidence="2">Cytoplasm</location>
    </subcellularLocation>
    <subcellularLocation>
        <location evidence="1">Nucleus</location>
    </subcellularLocation>
    <subcellularLocation>
        <location evidence="3">Secreted</location>
    </subcellularLocation>
</comment>
<comment type="caution">
    <text evidence="13">The sequence shown here is derived from an EMBL/GenBank/DDBJ whole genome shotgun (WGS) entry which is preliminary data.</text>
</comment>
<evidence type="ECO:0000313" key="13">
    <source>
        <dbReference type="EMBL" id="KAK4808658.1"/>
    </source>
</evidence>
<dbReference type="GO" id="GO:0005615">
    <property type="term" value="C:extracellular space"/>
    <property type="evidence" value="ECO:0007669"/>
    <property type="project" value="UniProtKB-ARBA"/>
</dbReference>
<evidence type="ECO:0000256" key="5">
    <source>
        <dbReference type="ARBA" id="ARBA00022490"/>
    </source>
</evidence>
<dbReference type="Proteomes" id="UP001333110">
    <property type="component" value="Unassembled WGS sequence"/>
</dbReference>
<dbReference type="PANTHER" id="PTHR15225:SF1">
    <property type="entry name" value="INTERFERON-INDUCED 35 KDA PROTEIN"/>
    <property type="match status" value="1"/>
</dbReference>
<feature type="coiled-coil region" evidence="10">
    <location>
        <begin position="90"/>
        <end position="117"/>
    </location>
</feature>
<dbReference type="AlphaFoldDB" id="A0AAN7NDW7"/>
<evidence type="ECO:0000256" key="3">
    <source>
        <dbReference type="ARBA" id="ARBA00004613"/>
    </source>
</evidence>
<name>A0AAN7NDW7_MYCAM</name>
<keyword evidence="5" id="KW-0963">Cytoplasm</keyword>
<dbReference type="GO" id="GO:0045087">
    <property type="term" value="P:innate immune response"/>
    <property type="evidence" value="ECO:0007669"/>
    <property type="project" value="UniProtKB-KW"/>
</dbReference>
<evidence type="ECO:0000259" key="12">
    <source>
        <dbReference type="Pfam" id="PF07292"/>
    </source>
</evidence>
<proteinExistence type="inferred from homology"/>
<reference evidence="13 14" key="1">
    <citation type="journal article" date="2023" name="J. Hered.">
        <title>Chromosome-level genome of the wood stork (Mycteria americana) provides insight into avian chromosome evolution.</title>
        <authorList>
            <person name="Flamio R. Jr."/>
            <person name="Ramstad K.M."/>
        </authorList>
    </citation>
    <scope>NUCLEOTIDE SEQUENCE [LARGE SCALE GENOMIC DNA]</scope>
    <source>
        <strain evidence="13">JAX WOST 10</strain>
    </source>
</reference>
<sequence length="467" mass="51431">MGSEEDSFVQLPPPEDGVPAATPEQVRQEMERCKELCSALEQDNVKLQMAKEAVEQRTRELRKEGELLHKNLGQQMSLSRDEEKSCQVGISLAKEERNRLRQEKQVLEKKLEEVRKRVLWEDPVKVLPALPEKKMVFKGLVANKEDMNKLMLTPLIHYPLLGGSALITFEKAEVAQRIIEVKEHMVELSYGEELEELERCRVRVQAAPVDVLLPSALEVGPEGLLLPAPQRTTELPQARTSFALLCSAAPRARPCRVAGTGPAQCISAAALRCSPELWGRPCPALVLTGLCHPQIRLTRSSRSILVSDLPSLGIPEESLLDKLELFFSKTKNGGGEVESREFLDSSGQVVLTFVQDGVAEPLIERGRIQVLIGKGKYELKISPCMSGDITNLQGPLRLTPGSAQLQPSRCPRTVLLSGIPDVLGEEPMRDTLEIHFQKASRGGGEVDALAYVPAGRHGVAVFMEDAG</sequence>
<keyword evidence="14" id="KW-1185">Reference proteome</keyword>
<dbReference type="InterPro" id="IPR009909">
    <property type="entry name" value="Nmi/IFP35_dom"/>
</dbReference>
<organism evidence="13 14">
    <name type="scientific">Mycteria americana</name>
    <name type="common">Wood stork</name>
    <dbReference type="NCBI Taxonomy" id="33587"/>
    <lineage>
        <taxon>Eukaryota</taxon>
        <taxon>Metazoa</taxon>
        <taxon>Chordata</taxon>
        <taxon>Craniata</taxon>
        <taxon>Vertebrata</taxon>
        <taxon>Euteleostomi</taxon>
        <taxon>Archelosauria</taxon>
        <taxon>Archosauria</taxon>
        <taxon>Dinosauria</taxon>
        <taxon>Saurischia</taxon>
        <taxon>Theropoda</taxon>
        <taxon>Coelurosauria</taxon>
        <taxon>Aves</taxon>
        <taxon>Neognathae</taxon>
        <taxon>Neoaves</taxon>
        <taxon>Aequornithes</taxon>
        <taxon>Ciconiiformes</taxon>
        <taxon>Ciconiidae</taxon>
        <taxon>Mycteria</taxon>
    </lineage>
</organism>
<gene>
    <name evidence="13" type="ORF">QYF61_020147</name>
</gene>
<evidence type="ECO:0000256" key="11">
    <source>
        <dbReference type="SAM" id="MobiDB-lite"/>
    </source>
</evidence>
<dbReference type="GO" id="GO:0005634">
    <property type="term" value="C:nucleus"/>
    <property type="evidence" value="ECO:0007669"/>
    <property type="project" value="UniProtKB-SubCell"/>
</dbReference>
<keyword evidence="6" id="KW-0964">Secreted</keyword>
<feature type="region of interest" description="Disordered" evidence="11">
    <location>
        <begin position="1"/>
        <end position="27"/>
    </location>
</feature>
<evidence type="ECO:0000256" key="4">
    <source>
        <dbReference type="ARBA" id="ARBA00010081"/>
    </source>
</evidence>
<keyword evidence="9" id="KW-0539">Nucleus</keyword>
<dbReference type="GO" id="GO:0045088">
    <property type="term" value="P:regulation of innate immune response"/>
    <property type="evidence" value="ECO:0007669"/>
    <property type="project" value="UniProtKB-ARBA"/>
</dbReference>
<dbReference type="FunFam" id="3.30.70.330:FF:000300">
    <property type="entry name" value="Interferon-induced protein 35"/>
    <property type="match status" value="1"/>
</dbReference>
<evidence type="ECO:0000256" key="2">
    <source>
        <dbReference type="ARBA" id="ARBA00004496"/>
    </source>
</evidence>
<evidence type="ECO:0000256" key="8">
    <source>
        <dbReference type="ARBA" id="ARBA00022859"/>
    </source>
</evidence>
<evidence type="ECO:0000256" key="1">
    <source>
        <dbReference type="ARBA" id="ARBA00004123"/>
    </source>
</evidence>
<feature type="domain" description="NID" evidence="12">
    <location>
        <begin position="349"/>
        <end position="447"/>
    </location>
</feature>
<accession>A0AAN7NDW7</accession>
<feature type="coiled-coil region" evidence="10">
    <location>
        <begin position="30"/>
        <end position="64"/>
    </location>
</feature>
<keyword evidence="8" id="KW-0391">Immunity</keyword>
<dbReference type="InterPro" id="IPR012677">
    <property type="entry name" value="Nucleotide-bd_a/b_plait_sf"/>
</dbReference>
<dbReference type="GO" id="GO:0005737">
    <property type="term" value="C:cytoplasm"/>
    <property type="evidence" value="ECO:0007669"/>
    <property type="project" value="UniProtKB-SubCell"/>
</dbReference>
<comment type="similarity">
    <text evidence="4">Belongs to the NMI family.</text>
</comment>
<evidence type="ECO:0000256" key="7">
    <source>
        <dbReference type="ARBA" id="ARBA00022588"/>
    </source>
</evidence>
<dbReference type="EMBL" id="JAUNZN010000024">
    <property type="protein sequence ID" value="KAK4808658.1"/>
    <property type="molecule type" value="Genomic_DNA"/>
</dbReference>